<keyword evidence="2" id="KW-1185">Reference proteome</keyword>
<dbReference type="GO" id="GO:0031252">
    <property type="term" value="C:cell leading edge"/>
    <property type="evidence" value="ECO:0007669"/>
    <property type="project" value="TreeGrafter"/>
</dbReference>
<dbReference type="Proteomes" id="UP001356427">
    <property type="component" value="Unassembled WGS sequence"/>
</dbReference>
<dbReference type="AlphaFoldDB" id="A0AAN8M259"/>
<dbReference type="PANTHER" id="PTHR46606:SF4">
    <property type="entry name" value="SHOOTIN-1"/>
    <property type="match status" value="1"/>
</dbReference>
<dbReference type="GO" id="GO:0044295">
    <property type="term" value="C:axonal growth cone"/>
    <property type="evidence" value="ECO:0007669"/>
    <property type="project" value="TreeGrafter"/>
</dbReference>
<dbReference type="EMBL" id="JAGTTL010000004">
    <property type="protein sequence ID" value="KAK6323323.1"/>
    <property type="molecule type" value="Genomic_DNA"/>
</dbReference>
<gene>
    <name evidence="1" type="ORF">J4Q44_G00056620</name>
</gene>
<proteinExistence type="predicted"/>
<name>A0AAN8M259_9TELE</name>
<accession>A0AAN8M259</accession>
<dbReference type="GO" id="GO:0005737">
    <property type="term" value="C:cytoplasm"/>
    <property type="evidence" value="ECO:0007669"/>
    <property type="project" value="TreeGrafter"/>
</dbReference>
<sequence length="275" mass="31687">MLGGCEILEQQRDEANQKLKEIEEGDGCCRAAVPDRTLMQRECRGPHCQVVVYYGYCSSSCDSVGTPKNVSMMSSTKPVTKENKVLKRRSQALLPLISELPKNMATMTFNLDSDQGMDPILKKLSKQNKNMNKMKRVSQLVTEDFTEITQKLELAQCLRQHAEVFAHQVLVKQKETQRQSMALQQSSETSLQLQQALEQVAHISSTLQDMQRYYRNQVGSEDDRAWRDQRIEKRKSAVLELKGMLDTIKHQGHRRAWSRNRFSRNVWEAELQIVL</sequence>
<protein>
    <submittedName>
        <fullName evidence="1">Uncharacterized protein</fullName>
    </submittedName>
</protein>
<reference evidence="1 2" key="1">
    <citation type="submission" date="2021-04" db="EMBL/GenBank/DDBJ databases">
        <authorList>
            <person name="De Guttry C."/>
            <person name="Zahm M."/>
            <person name="Klopp C."/>
            <person name="Cabau C."/>
            <person name="Louis A."/>
            <person name="Berthelot C."/>
            <person name="Parey E."/>
            <person name="Roest Crollius H."/>
            <person name="Montfort J."/>
            <person name="Robinson-Rechavi M."/>
            <person name="Bucao C."/>
            <person name="Bouchez O."/>
            <person name="Gislard M."/>
            <person name="Lluch J."/>
            <person name="Milhes M."/>
            <person name="Lampietro C."/>
            <person name="Lopez Roques C."/>
            <person name="Donnadieu C."/>
            <person name="Braasch I."/>
            <person name="Desvignes T."/>
            <person name="Postlethwait J."/>
            <person name="Bobe J."/>
            <person name="Wedekind C."/>
            <person name="Guiguen Y."/>
        </authorList>
    </citation>
    <scope>NUCLEOTIDE SEQUENCE [LARGE SCALE GENOMIC DNA]</scope>
    <source>
        <strain evidence="1">Cs_M1</strain>
        <tissue evidence="1">Blood</tissue>
    </source>
</reference>
<organism evidence="1 2">
    <name type="scientific">Coregonus suidteri</name>
    <dbReference type="NCBI Taxonomy" id="861788"/>
    <lineage>
        <taxon>Eukaryota</taxon>
        <taxon>Metazoa</taxon>
        <taxon>Chordata</taxon>
        <taxon>Craniata</taxon>
        <taxon>Vertebrata</taxon>
        <taxon>Euteleostomi</taxon>
        <taxon>Actinopterygii</taxon>
        <taxon>Neopterygii</taxon>
        <taxon>Teleostei</taxon>
        <taxon>Protacanthopterygii</taxon>
        <taxon>Salmoniformes</taxon>
        <taxon>Salmonidae</taxon>
        <taxon>Coregoninae</taxon>
        <taxon>Coregonus</taxon>
    </lineage>
</organism>
<dbReference type="GO" id="GO:2001224">
    <property type="term" value="P:positive regulation of neuron migration"/>
    <property type="evidence" value="ECO:0007669"/>
    <property type="project" value="TreeGrafter"/>
</dbReference>
<evidence type="ECO:0000313" key="2">
    <source>
        <dbReference type="Proteomes" id="UP001356427"/>
    </source>
</evidence>
<comment type="caution">
    <text evidence="1">The sequence shown here is derived from an EMBL/GenBank/DDBJ whole genome shotgun (WGS) entry which is preliminary data.</text>
</comment>
<dbReference type="PANTHER" id="PTHR46606">
    <property type="entry name" value="SHOOTIN-1"/>
    <property type="match status" value="1"/>
</dbReference>
<dbReference type="GO" id="GO:0048812">
    <property type="term" value="P:neuron projection morphogenesis"/>
    <property type="evidence" value="ECO:0007669"/>
    <property type="project" value="TreeGrafter"/>
</dbReference>
<evidence type="ECO:0000313" key="1">
    <source>
        <dbReference type="EMBL" id="KAK6323323.1"/>
    </source>
</evidence>
<dbReference type="InterPro" id="IPR024849">
    <property type="entry name" value="Shootin-1"/>
</dbReference>